<evidence type="ECO:0000256" key="5">
    <source>
        <dbReference type="ARBA" id="ARBA00017171"/>
    </source>
</evidence>
<comment type="catalytic activity">
    <reaction evidence="1">
        <text>a CDP-1,2-diacyl-sn-glycerol + L-serine = a 1,2-diacyl-sn-glycero-3-phospho-L-serine + CMP + H(+)</text>
        <dbReference type="Rhea" id="RHEA:16913"/>
        <dbReference type="ChEBI" id="CHEBI:15378"/>
        <dbReference type="ChEBI" id="CHEBI:33384"/>
        <dbReference type="ChEBI" id="CHEBI:57262"/>
        <dbReference type="ChEBI" id="CHEBI:58332"/>
        <dbReference type="ChEBI" id="CHEBI:60377"/>
        <dbReference type="EC" id="2.7.8.8"/>
    </reaction>
</comment>
<evidence type="ECO:0000256" key="4">
    <source>
        <dbReference type="ARBA" id="ARBA00013174"/>
    </source>
</evidence>
<reference evidence="18" key="1">
    <citation type="journal article" date="2019" name="Int. J. Syst. Evol. Microbiol.">
        <title>The Global Catalogue of Microorganisms (GCM) 10K type strain sequencing project: providing services to taxonomists for standard genome sequencing and annotation.</title>
        <authorList>
            <consortium name="The Broad Institute Genomics Platform"/>
            <consortium name="The Broad Institute Genome Sequencing Center for Infectious Disease"/>
            <person name="Wu L."/>
            <person name="Ma J."/>
        </authorList>
    </citation>
    <scope>NUCLEOTIDE SEQUENCE [LARGE SCALE GENOMIC DNA]</scope>
    <source>
        <strain evidence="18">KCTC 52416</strain>
    </source>
</reference>
<dbReference type="EMBL" id="JBHRTA010000038">
    <property type="protein sequence ID" value="MFC3199255.1"/>
    <property type="molecule type" value="Genomic_DNA"/>
</dbReference>
<evidence type="ECO:0000256" key="9">
    <source>
        <dbReference type="ARBA" id="ARBA00022989"/>
    </source>
</evidence>
<dbReference type="InterPro" id="IPR043130">
    <property type="entry name" value="CDP-OH_PTrfase_TM_dom"/>
</dbReference>
<dbReference type="Pfam" id="PF01066">
    <property type="entry name" value="CDP-OH_P_transf"/>
    <property type="match status" value="1"/>
</dbReference>
<protein>
    <recommendedName>
        <fullName evidence="5">CDP-diacylglycerol--serine O-phosphatidyltransferase</fullName>
        <ecNumber evidence="4">2.7.8.8</ecNumber>
    </recommendedName>
    <alternativeName>
        <fullName evidence="14">Phosphatidylserine synthase</fullName>
    </alternativeName>
</protein>
<evidence type="ECO:0000256" key="11">
    <source>
        <dbReference type="ARBA" id="ARBA00023136"/>
    </source>
</evidence>
<evidence type="ECO:0000256" key="6">
    <source>
        <dbReference type="ARBA" id="ARBA00022516"/>
    </source>
</evidence>
<comment type="similarity">
    <text evidence="3 15">Belongs to the CDP-alcohol phosphatidyltransferase class-I family.</text>
</comment>
<keyword evidence="18" id="KW-1185">Reference proteome</keyword>
<comment type="caution">
    <text evidence="17">The sequence shown here is derived from an EMBL/GenBank/DDBJ whole genome shotgun (WGS) entry which is preliminary data.</text>
</comment>
<feature type="transmembrane region" description="Helical" evidence="16">
    <location>
        <begin position="147"/>
        <end position="167"/>
    </location>
</feature>
<keyword evidence="11 16" id="KW-0472">Membrane</keyword>
<keyword evidence="7 15" id="KW-0808">Transferase</keyword>
<proteinExistence type="inferred from homology"/>
<keyword evidence="6" id="KW-0444">Lipid biosynthesis</keyword>
<evidence type="ECO:0000256" key="14">
    <source>
        <dbReference type="ARBA" id="ARBA00032361"/>
    </source>
</evidence>
<keyword evidence="10" id="KW-0443">Lipid metabolism</keyword>
<evidence type="ECO:0000313" key="18">
    <source>
        <dbReference type="Proteomes" id="UP001595526"/>
    </source>
</evidence>
<keyword evidence="13" id="KW-1208">Phospholipid metabolism</keyword>
<dbReference type="PANTHER" id="PTHR14269">
    <property type="entry name" value="CDP-DIACYLGLYCEROL--GLYCEROL-3-PHOSPHATE 3-PHOSPHATIDYLTRANSFERASE-RELATED"/>
    <property type="match status" value="1"/>
</dbReference>
<keyword evidence="9 16" id="KW-1133">Transmembrane helix</keyword>
<evidence type="ECO:0000256" key="1">
    <source>
        <dbReference type="ARBA" id="ARBA00000287"/>
    </source>
</evidence>
<evidence type="ECO:0000256" key="7">
    <source>
        <dbReference type="ARBA" id="ARBA00022679"/>
    </source>
</evidence>
<dbReference type="EC" id="2.7.8.8" evidence="4"/>
<evidence type="ECO:0000313" key="17">
    <source>
        <dbReference type="EMBL" id="MFC3199255.1"/>
    </source>
</evidence>
<evidence type="ECO:0000256" key="3">
    <source>
        <dbReference type="ARBA" id="ARBA00010441"/>
    </source>
</evidence>
<sequence length="225" mass="24747">MKRHIPNFITCLNLLSGCIGTVSALAGQFEFVAFCIVASGIFDFFDGMVARALHVKSPIGKELDSLADVVSFGVLPGAVLYKMLLVALPASAYLPYLGFAVTLFSALRLARFNVDARQSTDFIGLNTPMNAFYVMSLPFLGEAYGHIVYHPAFLVGNIVVTSLLLVSNIRLFSLKLDAWSWQRNKWKFVLVMLSAVLVIAVGFAAIPAVLVLYFLLSYIHFRQQA</sequence>
<dbReference type="Gene3D" id="1.20.120.1760">
    <property type="match status" value="1"/>
</dbReference>
<evidence type="ECO:0000256" key="13">
    <source>
        <dbReference type="ARBA" id="ARBA00023264"/>
    </source>
</evidence>
<dbReference type="InterPro" id="IPR050324">
    <property type="entry name" value="CDP-alcohol_PTase-I"/>
</dbReference>
<keyword evidence="12" id="KW-0594">Phospholipid biosynthesis</keyword>
<dbReference type="RefSeq" id="WP_379024687.1">
    <property type="nucleotide sequence ID" value="NZ_JBHRTA010000038.1"/>
</dbReference>
<evidence type="ECO:0000256" key="16">
    <source>
        <dbReference type="SAM" id="Phobius"/>
    </source>
</evidence>
<comment type="subcellular location">
    <subcellularLocation>
        <location evidence="2">Endomembrane system</location>
        <topology evidence="2">Multi-pass membrane protein</topology>
    </subcellularLocation>
</comment>
<name>A0ABV7JQL8_9SPHI</name>
<gene>
    <name evidence="17" type="primary">pssA</name>
    <name evidence="17" type="ORF">ACFOET_16645</name>
</gene>
<dbReference type="PROSITE" id="PS00379">
    <property type="entry name" value="CDP_ALCOHOL_P_TRANSF"/>
    <property type="match status" value="1"/>
</dbReference>
<dbReference type="GO" id="GO:0003882">
    <property type="term" value="F:CDP-diacylglycerol-serine O-phosphatidyltransferase activity"/>
    <property type="evidence" value="ECO:0007669"/>
    <property type="project" value="UniProtKB-EC"/>
</dbReference>
<accession>A0ABV7JQL8</accession>
<dbReference type="PANTHER" id="PTHR14269:SF61">
    <property type="entry name" value="CDP-DIACYLGLYCEROL--SERINE O-PHOSPHATIDYLTRANSFERASE"/>
    <property type="match status" value="1"/>
</dbReference>
<feature type="transmembrane region" description="Helical" evidence="16">
    <location>
        <begin position="93"/>
        <end position="110"/>
    </location>
</feature>
<keyword evidence="8 16" id="KW-0812">Transmembrane</keyword>
<feature type="transmembrane region" description="Helical" evidence="16">
    <location>
        <begin position="188"/>
        <end position="216"/>
    </location>
</feature>
<dbReference type="NCBIfam" id="TIGR00473">
    <property type="entry name" value="pssA"/>
    <property type="match status" value="1"/>
</dbReference>
<evidence type="ECO:0000256" key="15">
    <source>
        <dbReference type="RuleBase" id="RU003750"/>
    </source>
</evidence>
<dbReference type="InterPro" id="IPR004533">
    <property type="entry name" value="CDP-diaglyc--ser_O-PTrfase"/>
</dbReference>
<organism evidence="17 18">
    <name type="scientific">Parapedobacter deserti</name>
    <dbReference type="NCBI Taxonomy" id="1912957"/>
    <lineage>
        <taxon>Bacteria</taxon>
        <taxon>Pseudomonadati</taxon>
        <taxon>Bacteroidota</taxon>
        <taxon>Sphingobacteriia</taxon>
        <taxon>Sphingobacteriales</taxon>
        <taxon>Sphingobacteriaceae</taxon>
        <taxon>Parapedobacter</taxon>
    </lineage>
</organism>
<evidence type="ECO:0000256" key="8">
    <source>
        <dbReference type="ARBA" id="ARBA00022692"/>
    </source>
</evidence>
<dbReference type="Proteomes" id="UP001595526">
    <property type="component" value="Unassembled WGS sequence"/>
</dbReference>
<dbReference type="InterPro" id="IPR048254">
    <property type="entry name" value="CDP_ALCOHOL_P_TRANSF_CS"/>
</dbReference>
<dbReference type="PROSITE" id="PS51257">
    <property type="entry name" value="PROKAR_LIPOPROTEIN"/>
    <property type="match status" value="1"/>
</dbReference>
<evidence type="ECO:0000256" key="2">
    <source>
        <dbReference type="ARBA" id="ARBA00004127"/>
    </source>
</evidence>
<evidence type="ECO:0000256" key="10">
    <source>
        <dbReference type="ARBA" id="ARBA00023098"/>
    </source>
</evidence>
<evidence type="ECO:0000256" key="12">
    <source>
        <dbReference type="ARBA" id="ARBA00023209"/>
    </source>
</evidence>
<dbReference type="InterPro" id="IPR000462">
    <property type="entry name" value="CDP-OH_P_trans"/>
</dbReference>
<feature type="transmembrane region" description="Helical" evidence="16">
    <location>
        <begin position="7"/>
        <end position="25"/>
    </location>
</feature>